<comment type="caution">
    <text evidence="2">The sequence shown here is derived from an EMBL/GenBank/DDBJ whole genome shotgun (WGS) entry which is preliminary data.</text>
</comment>
<reference evidence="2 3" key="1">
    <citation type="journal article" date="2020" name="Cell">
        <title>Large-Scale Comparative Analyses of Tick Genomes Elucidate Their Genetic Diversity and Vector Capacities.</title>
        <authorList>
            <consortium name="Tick Genome and Microbiome Consortium (TIGMIC)"/>
            <person name="Jia N."/>
            <person name="Wang J."/>
            <person name="Shi W."/>
            <person name="Du L."/>
            <person name="Sun Y."/>
            <person name="Zhan W."/>
            <person name="Jiang J.F."/>
            <person name="Wang Q."/>
            <person name="Zhang B."/>
            <person name="Ji P."/>
            <person name="Bell-Sakyi L."/>
            <person name="Cui X.M."/>
            <person name="Yuan T.T."/>
            <person name="Jiang B.G."/>
            <person name="Yang W.F."/>
            <person name="Lam T.T."/>
            <person name="Chang Q.C."/>
            <person name="Ding S.J."/>
            <person name="Wang X.J."/>
            <person name="Zhu J.G."/>
            <person name="Ruan X.D."/>
            <person name="Zhao L."/>
            <person name="Wei J.T."/>
            <person name="Ye R.Z."/>
            <person name="Que T.C."/>
            <person name="Du C.H."/>
            <person name="Zhou Y.H."/>
            <person name="Cheng J.X."/>
            <person name="Dai P.F."/>
            <person name="Guo W.B."/>
            <person name="Han X.H."/>
            <person name="Huang E.J."/>
            <person name="Li L.F."/>
            <person name="Wei W."/>
            <person name="Gao Y.C."/>
            <person name="Liu J.Z."/>
            <person name="Shao H.Z."/>
            <person name="Wang X."/>
            <person name="Wang C.C."/>
            <person name="Yang T.C."/>
            <person name="Huo Q.B."/>
            <person name="Li W."/>
            <person name="Chen H.Y."/>
            <person name="Chen S.E."/>
            <person name="Zhou L.G."/>
            <person name="Ni X.B."/>
            <person name="Tian J.H."/>
            <person name="Sheng Y."/>
            <person name="Liu T."/>
            <person name="Pan Y.S."/>
            <person name="Xia L.Y."/>
            <person name="Li J."/>
            <person name="Zhao F."/>
            <person name="Cao W.C."/>
        </authorList>
    </citation>
    <scope>NUCLEOTIDE SEQUENCE [LARGE SCALE GENOMIC DNA]</scope>
    <source>
        <strain evidence="2">HaeL-2018</strain>
    </source>
</reference>
<evidence type="ECO:0000313" key="2">
    <source>
        <dbReference type="EMBL" id="KAH9380396.1"/>
    </source>
</evidence>
<feature type="transmembrane region" description="Helical" evidence="1">
    <location>
        <begin position="31"/>
        <end position="53"/>
    </location>
</feature>
<evidence type="ECO:0000256" key="1">
    <source>
        <dbReference type="SAM" id="Phobius"/>
    </source>
</evidence>
<dbReference type="SUPFAM" id="SSF55486">
    <property type="entry name" value="Metalloproteases ('zincins'), catalytic domain"/>
    <property type="match status" value="1"/>
</dbReference>
<evidence type="ECO:0000313" key="3">
    <source>
        <dbReference type="Proteomes" id="UP000821853"/>
    </source>
</evidence>
<sequence>MHQLFSFRVQSEAEIDESPSFNNKRAPSSPAFVCGLVGTFITMLAIVLLLYVYEKPPVQQVTTSTFCCPRVLKEILGAANPTIDPCRSFFDHTCYAYVPIQGGYTQRPPLNTDPVDGFPTTEAGRAVAAYHRSCMSLAEAETTAHGRLAADGLLNVTSPPKSSFTSHHLVSLIIELSLKYGLPALLRFDLKMGGNSTVLLKISPAPLEFLPEAPSPNTVSELKADAFEVVKEYFSLKLSLQEVDAFLDKVTDSMTNATETYTLDSLGDIHSELTALHWKEMLGAFEIPDRVNVQGVPLKELKDKFAHILQPGQRVLTLVSALVSASVRLASRLVVHDSTSEDRRRECRKRANELLPFRVLDRISHFRSKSQDHAILEAFKIIGGAVLTRAKSGMTSDDFRRLETTLSGMRVALPSQVIPEDLAIPTMTSNYARAELAARAYVRRAQRHQMISLGVSEGFSRHFLQKNGSFTEGVLVVPTHVYTALPPVNATDPLLHASTVGVYIADALWNFVFSNDWGPLSNAALREYGICIQDNSRSLIEWPSEIMWLSLATSIDAARDSHWGSLVRPADAWEVTRGQLFFMSFVHYLLCRDPSSRLETFGWDVNIFLSAFEDFSARSAATSRSRRSQAQCALFGLGTIRANEFSREFYIERNLCMRVVSDAHCFFGKTG</sequence>
<accession>A0A9J6H123</accession>
<keyword evidence="3" id="KW-1185">Reference proteome</keyword>
<proteinExistence type="predicted"/>
<dbReference type="AlphaFoldDB" id="A0A9J6H123"/>
<keyword evidence="1" id="KW-0812">Transmembrane</keyword>
<protein>
    <submittedName>
        <fullName evidence="2">Uncharacterized protein</fullName>
    </submittedName>
</protein>
<dbReference type="OrthoDB" id="10505114at2759"/>
<organism evidence="2 3">
    <name type="scientific">Haemaphysalis longicornis</name>
    <name type="common">Bush tick</name>
    <dbReference type="NCBI Taxonomy" id="44386"/>
    <lineage>
        <taxon>Eukaryota</taxon>
        <taxon>Metazoa</taxon>
        <taxon>Ecdysozoa</taxon>
        <taxon>Arthropoda</taxon>
        <taxon>Chelicerata</taxon>
        <taxon>Arachnida</taxon>
        <taxon>Acari</taxon>
        <taxon>Parasitiformes</taxon>
        <taxon>Ixodida</taxon>
        <taxon>Ixodoidea</taxon>
        <taxon>Ixodidae</taxon>
        <taxon>Haemaphysalinae</taxon>
        <taxon>Haemaphysalis</taxon>
    </lineage>
</organism>
<keyword evidence="1" id="KW-0472">Membrane</keyword>
<keyword evidence="1" id="KW-1133">Transmembrane helix</keyword>
<dbReference type="VEuPathDB" id="VectorBase:HLOH_041337"/>
<name>A0A9J6H123_HAELO</name>
<dbReference type="OMA" id="RIIAHEQ"/>
<dbReference type="Proteomes" id="UP000821853">
    <property type="component" value="Chromosome 8"/>
</dbReference>
<gene>
    <name evidence="2" type="ORF">HPB48_017609</name>
</gene>
<dbReference type="EMBL" id="JABSTR010000010">
    <property type="protein sequence ID" value="KAH9380396.1"/>
    <property type="molecule type" value="Genomic_DNA"/>
</dbReference>